<proteinExistence type="predicted"/>
<accession>A0A2C8Z619</accession>
<dbReference type="RefSeq" id="WP_097060051.1">
    <property type="nucleotide sequence ID" value="NZ_BMLC01000001.1"/>
</dbReference>
<keyword evidence="3" id="KW-1185">Reference proteome</keyword>
<dbReference type="SUPFAM" id="SSF51430">
    <property type="entry name" value="NAD(P)-linked oxidoreductase"/>
    <property type="match status" value="1"/>
</dbReference>
<gene>
    <name evidence="2" type="ORF">SAMN06296378_0897</name>
</gene>
<reference evidence="2 3" key="1">
    <citation type="submission" date="2017-09" db="EMBL/GenBank/DDBJ databases">
        <authorList>
            <person name="Ehlers B."/>
            <person name="Leendertz F.H."/>
        </authorList>
    </citation>
    <scope>NUCLEOTIDE SEQUENCE [LARGE SCALE GENOMIC DNA]</scope>
    <source>
        <strain evidence="2 3">CGMCC 1.05381</strain>
    </source>
</reference>
<dbReference type="Proteomes" id="UP000219440">
    <property type="component" value="Unassembled WGS sequence"/>
</dbReference>
<dbReference type="PANTHER" id="PTHR42686">
    <property type="entry name" value="GH17980P-RELATED"/>
    <property type="match status" value="1"/>
</dbReference>
<dbReference type="OrthoDB" id="9768851at2"/>
<dbReference type="InterPro" id="IPR036812">
    <property type="entry name" value="NAD(P)_OxRdtase_dom_sf"/>
</dbReference>
<organism evidence="2 3">
    <name type="scientific">Salinibacterium xinjiangense</name>
    <dbReference type="NCBI Taxonomy" id="386302"/>
    <lineage>
        <taxon>Bacteria</taxon>
        <taxon>Bacillati</taxon>
        <taxon>Actinomycetota</taxon>
        <taxon>Actinomycetes</taxon>
        <taxon>Micrococcales</taxon>
        <taxon>Microbacteriaceae</taxon>
        <taxon>Salinibacterium</taxon>
    </lineage>
</organism>
<dbReference type="AlphaFoldDB" id="A0A2C8Z619"/>
<evidence type="ECO:0000313" key="3">
    <source>
        <dbReference type="Proteomes" id="UP000219440"/>
    </source>
</evidence>
<dbReference type="Gene3D" id="3.20.20.100">
    <property type="entry name" value="NADP-dependent oxidoreductase domain"/>
    <property type="match status" value="1"/>
</dbReference>
<dbReference type="EMBL" id="OCST01000002">
    <property type="protein sequence ID" value="SOE59187.1"/>
    <property type="molecule type" value="Genomic_DNA"/>
</dbReference>
<sequence length="319" mass="34237">MLSSEIGSTGVSLTQLGFGGASLGNLYRVTSQEDADSALDQAWASGIRYFDTAPHYGLGLSERRIGTGLASRPRSEYVISTKVGRLLIPQVPPTELDPEMFVVPGDWRREWDFSRDGVLRSVESSLVRLRTDRIDILLLHDPDVSGIEKAAETGAAALIELRDQGVVGAVGIGSNSSEAVAELFSRADIDLAMLAGRYTLMEPRGADAVFEAARGRAIVSAGVFNSGLLANDRPCPGATYNYEPANPQLIREANVLADICERHGVTLPQAALAFPLRNPAVCSVVLGMRNAQQVAHNVKLAEAALPRSLWSALEDRDLI</sequence>
<evidence type="ECO:0000259" key="1">
    <source>
        <dbReference type="Pfam" id="PF00248"/>
    </source>
</evidence>
<dbReference type="Pfam" id="PF00248">
    <property type="entry name" value="Aldo_ket_red"/>
    <property type="match status" value="1"/>
</dbReference>
<dbReference type="GO" id="GO:0016491">
    <property type="term" value="F:oxidoreductase activity"/>
    <property type="evidence" value="ECO:0007669"/>
    <property type="project" value="InterPro"/>
</dbReference>
<dbReference type="InterPro" id="IPR020471">
    <property type="entry name" value="AKR"/>
</dbReference>
<evidence type="ECO:0000313" key="2">
    <source>
        <dbReference type="EMBL" id="SOE59187.1"/>
    </source>
</evidence>
<protein>
    <submittedName>
        <fullName evidence="2">D-threo-aldose 1-dehydrogenase</fullName>
    </submittedName>
</protein>
<dbReference type="PANTHER" id="PTHR42686:SF1">
    <property type="entry name" value="GH17980P-RELATED"/>
    <property type="match status" value="1"/>
</dbReference>
<feature type="domain" description="NADP-dependent oxidoreductase" evidence="1">
    <location>
        <begin position="16"/>
        <end position="314"/>
    </location>
</feature>
<dbReference type="InterPro" id="IPR023210">
    <property type="entry name" value="NADP_OxRdtase_dom"/>
</dbReference>
<dbReference type="GO" id="GO:0005829">
    <property type="term" value="C:cytosol"/>
    <property type="evidence" value="ECO:0007669"/>
    <property type="project" value="TreeGrafter"/>
</dbReference>
<name>A0A2C8Z619_9MICO</name>